<dbReference type="AlphaFoldDB" id="A0A8S2E886"/>
<dbReference type="EMBL" id="CAJNOK010009004">
    <property type="protein sequence ID" value="CAF1078477.1"/>
    <property type="molecule type" value="Genomic_DNA"/>
</dbReference>
<dbReference type="Gene3D" id="3.40.50.1110">
    <property type="entry name" value="SGNH hydrolase"/>
    <property type="match status" value="1"/>
</dbReference>
<protein>
    <recommendedName>
        <fullName evidence="1">SGNH hydrolase-type esterase domain-containing protein</fullName>
    </recommendedName>
</protein>
<accession>A0A8S2E886</accession>
<dbReference type="InterPro" id="IPR013830">
    <property type="entry name" value="SGNH_hydro"/>
</dbReference>
<dbReference type="Proteomes" id="UP000682733">
    <property type="component" value="Unassembled WGS sequence"/>
</dbReference>
<dbReference type="EMBL" id="CAJOBA010009020">
    <property type="protein sequence ID" value="CAF3841906.1"/>
    <property type="molecule type" value="Genomic_DNA"/>
</dbReference>
<proteinExistence type="predicted"/>
<dbReference type="Pfam" id="PF13472">
    <property type="entry name" value="Lipase_GDSL_2"/>
    <property type="match status" value="1"/>
</dbReference>
<dbReference type="InterPro" id="IPR051532">
    <property type="entry name" value="Ester_Hydrolysis_Enzymes"/>
</dbReference>
<evidence type="ECO:0000313" key="2">
    <source>
        <dbReference type="EMBL" id="CAF1078477.1"/>
    </source>
</evidence>
<evidence type="ECO:0000259" key="1">
    <source>
        <dbReference type="Pfam" id="PF13472"/>
    </source>
</evidence>
<dbReference type="GO" id="GO:0004622">
    <property type="term" value="F:phosphatidylcholine lysophospholipase activity"/>
    <property type="evidence" value="ECO:0007669"/>
    <property type="project" value="TreeGrafter"/>
</dbReference>
<name>A0A8S2E886_9BILA</name>
<feature type="non-terminal residue" evidence="2">
    <location>
        <position position="1"/>
    </location>
</feature>
<dbReference type="PANTHER" id="PTHR30383:SF5">
    <property type="entry name" value="SGNH HYDROLASE-TYPE ESTERASE DOMAIN-CONTAINING PROTEIN"/>
    <property type="match status" value="1"/>
</dbReference>
<organism evidence="2 4">
    <name type="scientific">Didymodactylos carnosus</name>
    <dbReference type="NCBI Taxonomy" id="1234261"/>
    <lineage>
        <taxon>Eukaryota</taxon>
        <taxon>Metazoa</taxon>
        <taxon>Spiralia</taxon>
        <taxon>Gnathifera</taxon>
        <taxon>Rotifera</taxon>
        <taxon>Eurotatoria</taxon>
        <taxon>Bdelloidea</taxon>
        <taxon>Philodinida</taxon>
        <taxon>Philodinidae</taxon>
        <taxon>Didymodactylos</taxon>
    </lineage>
</organism>
<dbReference type="PANTHER" id="PTHR30383">
    <property type="entry name" value="THIOESTERASE 1/PROTEASE 1/LYSOPHOSPHOLIPASE L1"/>
    <property type="match status" value="1"/>
</dbReference>
<dbReference type="InterPro" id="IPR036514">
    <property type="entry name" value="SGNH_hydro_sf"/>
</dbReference>
<evidence type="ECO:0000313" key="4">
    <source>
        <dbReference type="Proteomes" id="UP000677228"/>
    </source>
</evidence>
<evidence type="ECO:0000313" key="3">
    <source>
        <dbReference type="EMBL" id="CAF3841906.1"/>
    </source>
</evidence>
<reference evidence="2" key="1">
    <citation type="submission" date="2021-02" db="EMBL/GenBank/DDBJ databases">
        <authorList>
            <person name="Nowell W R."/>
        </authorList>
    </citation>
    <scope>NUCLEOTIDE SEQUENCE</scope>
</reference>
<gene>
    <name evidence="2" type="ORF">OVA965_LOCUS18244</name>
    <name evidence="3" type="ORF">TMI583_LOCUS18256</name>
</gene>
<dbReference type="Proteomes" id="UP000677228">
    <property type="component" value="Unassembled WGS sequence"/>
</dbReference>
<feature type="domain" description="SGNH hydrolase-type esterase" evidence="1">
    <location>
        <begin position="40"/>
        <end position="218"/>
    </location>
</feature>
<sequence length="231" mass="25764">LSLYSMGNLFASPSKLTSRQQERMPSTTENAMAVSKYVAIGASDAVGVGTPKPQQDGWVPKFASFIQAQKTVNLGVSGSTLNEALRQQIPSALQNQPDVITIWLAVNDFNQQVFDTDILNKYKKDLNIMLSTLRSKLGQEVKILVGNIPDLSKVTVYTQFGIPSLLLSIKVKQWNSIIAGAVKANRCTLVDLYKHWEELAKHPEYISFDGFHPSSDGYMRLAQVFYDQYKK</sequence>
<comment type="caution">
    <text evidence="2">The sequence shown here is derived from an EMBL/GenBank/DDBJ whole genome shotgun (WGS) entry which is preliminary data.</text>
</comment>
<dbReference type="SUPFAM" id="SSF52266">
    <property type="entry name" value="SGNH hydrolase"/>
    <property type="match status" value="1"/>
</dbReference>